<dbReference type="InterPro" id="IPR013320">
    <property type="entry name" value="ConA-like_dom_sf"/>
</dbReference>
<dbReference type="SUPFAM" id="SSF49899">
    <property type="entry name" value="Concanavalin A-like lectins/glucanases"/>
    <property type="match status" value="1"/>
</dbReference>
<reference evidence="1" key="1">
    <citation type="thesis" date="2021" institute="BYU ScholarsArchive" country="Provo, UT, USA">
        <title>Applications of and Algorithms for Genome Assembly and Genomic Analyses with an Emphasis on Marine Teleosts.</title>
        <authorList>
            <person name="Pickett B.D."/>
        </authorList>
    </citation>
    <scope>NUCLEOTIDE SEQUENCE</scope>
    <source>
        <strain evidence="1">HI-2016</strain>
    </source>
</reference>
<dbReference type="OrthoDB" id="5984158at2759"/>
<sequence length="331" mass="36623">LELVSRWQPVVISFTTRPGHFHAVYECSTLSSFRDCILPKSCLSCESFGLLSDFVQLSQAALPKASDCKNVTSATTIITYLRSLHQEAPLLSKMNWLLLQKGAVLLLYTVGCYISSNPASPQGHFPRLENIAAYKTVTTVPAQSTCGIPGRNAFCQSTSVQEGLLTCTQQFCIQECPYQSSAPLFVDLFSMGLGTCVTEDRHDPRPGLRVFSSSLIFRNQTDCFTSPPIQNLGPAGSFTLTVWLKPEEATVMTVVEKSAEERLVFLLAISEEEVQFQYRVHQGPTFSLRTKTQGRISAGQWTHIALQLTYEYMRFHLPPAGSVLSGIGPFF</sequence>
<name>A0A8T2N7I2_9TELE</name>
<protein>
    <submittedName>
        <fullName evidence="1">Uncharacterized protein</fullName>
    </submittedName>
</protein>
<accession>A0A8T2N7I2</accession>
<dbReference type="Pfam" id="PF13385">
    <property type="entry name" value="Laminin_G_3"/>
    <property type="match status" value="1"/>
</dbReference>
<organism evidence="1 2">
    <name type="scientific">Albula glossodonta</name>
    <name type="common">roundjaw bonefish</name>
    <dbReference type="NCBI Taxonomy" id="121402"/>
    <lineage>
        <taxon>Eukaryota</taxon>
        <taxon>Metazoa</taxon>
        <taxon>Chordata</taxon>
        <taxon>Craniata</taxon>
        <taxon>Vertebrata</taxon>
        <taxon>Euteleostomi</taxon>
        <taxon>Actinopterygii</taxon>
        <taxon>Neopterygii</taxon>
        <taxon>Teleostei</taxon>
        <taxon>Albuliformes</taxon>
        <taxon>Albulidae</taxon>
        <taxon>Albula</taxon>
    </lineage>
</organism>
<dbReference type="Gene3D" id="2.60.120.200">
    <property type="match status" value="1"/>
</dbReference>
<gene>
    <name evidence="1" type="ORF">JZ751_002630</name>
</gene>
<dbReference type="EMBL" id="JAFBMS010000102">
    <property type="protein sequence ID" value="KAG9336283.1"/>
    <property type="molecule type" value="Genomic_DNA"/>
</dbReference>
<dbReference type="AlphaFoldDB" id="A0A8T2N7I2"/>
<feature type="non-terminal residue" evidence="1">
    <location>
        <position position="331"/>
    </location>
</feature>
<dbReference type="Proteomes" id="UP000824540">
    <property type="component" value="Unassembled WGS sequence"/>
</dbReference>
<evidence type="ECO:0000313" key="2">
    <source>
        <dbReference type="Proteomes" id="UP000824540"/>
    </source>
</evidence>
<keyword evidence="2" id="KW-1185">Reference proteome</keyword>
<comment type="caution">
    <text evidence="1">The sequence shown here is derived from an EMBL/GenBank/DDBJ whole genome shotgun (WGS) entry which is preliminary data.</text>
</comment>
<proteinExistence type="predicted"/>
<evidence type="ECO:0000313" key="1">
    <source>
        <dbReference type="EMBL" id="KAG9336283.1"/>
    </source>
</evidence>